<sequence>MGIATNIRQQRDKKKMSQRVLADLVGVAQSTIHNWESESSSPDGDEIKKLAEVLDVPISELFTEVVSVKVIQQNRDNSHSNNQHIHPSTQLAFHDELLSIQKELIQVQKARIISLEEEIERLRNQQVRSLPIQIPPSSP</sequence>
<dbReference type="AlphaFoldDB" id="A0A286GBY2"/>
<dbReference type="InterPro" id="IPR010982">
    <property type="entry name" value="Lambda_DNA-bd_dom_sf"/>
</dbReference>
<dbReference type="Pfam" id="PF01381">
    <property type="entry name" value="HTH_3"/>
    <property type="match status" value="1"/>
</dbReference>
<dbReference type="Gene3D" id="1.10.260.40">
    <property type="entry name" value="lambda repressor-like DNA-binding domains"/>
    <property type="match status" value="1"/>
</dbReference>
<gene>
    <name evidence="3" type="ORF">SAMN06269250_4077</name>
</gene>
<evidence type="ECO:0000313" key="4">
    <source>
        <dbReference type="Proteomes" id="UP000219452"/>
    </source>
</evidence>
<protein>
    <submittedName>
        <fullName evidence="3">DNA-binding transcriptional regulator, XRE-family HTH domain</fullName>
    </submittedName>
</protein>
<keyword evidence="1 3" id="KW-0238">DNA-binding</keyword>
<evidence type="ECO:0000313" key="3">
    <source>
        <dbReference type="EMBL" id="SOD92629.1"/>
    </source>
</evidence>
<dbReference type="EMBL" id="OCNH01000003">
    <property type="protein sequence ID" value="SOD92629.1"/>
    <property type="molecule type" value="Genomic_DNA"/>
</dbReference>
<organism evidence="3 4">
    <name type="scientific">Spirosoma fluviale</name>
    <dbReference type="NCBI Taxonomy" id="1597977"/>
    <lineage>
        <taxon>Bacteria</taxon>
        <taxon>Pseudomonadati</taxon>
        <taxon>Bacteroidota</taxon>
        <taxon>Cytophagia</taxon>
        <taxon>Cytophagales</taxon>
        <taxon>Cytophagaceae</taxon>
        <taxon>Spirosoma</taxon>
    </lineage>
</organism>
<dbReference type="PANTHER" id="PTHR46558">
    <property type="entry name" value="TRACRIPTIONAL REGULATORY PROTEIN-RELATED-RELATED"/>
    <property type="match status" value="1"/>
</dbReference>
<dbReference type="GO" id="GO:0003677">
    <property type="term" value="F:DNA binding"/>
    <property type="evidence" value="ECO:0007669"/>
    <property type="project" value="UniProtKB-KW"/>
</dbReference>
<dbReference type="PROSITE" id="PS50943">
    <property type="entry name" value="HTH_CROC1"/>
    <property type="match status" value="1"/>
</dbReference>
<reference evidence="4" key="1">
    <citation type="submission" date="2017-09" db="EMBL/GenBank/DDBJ databases">
        <authorList>
            <person name="Varghese N."/>
            <person name="Submissions S."/>
        </authorList>
    </citation>
    <scope>NUCLEOTIDE SEQUENCE [LARGE SCALE GENOMIC DNA]</scope>
    <source>
        <strain evidence="4">DSM 29961</strain>
    </source>
</reference>
<dbReference type="RefSeq" id="WP_097127836.1">
    <property type="nucleotide sequence ID" value="NZ_OCNH01000003.1"/>
</dbReference>
<evidence type="ECO:0000256" key="1">
    <source>
        <dbReference type="ARBA" id="ARBA00023125"/>
    </source>
</evidence>
<dbReference type="SMART" id="SM00530">
    <property type="entry name" value="HTH_XRE"/>
    <property type="match status" value="1"/>
</dbReference>
<proteinExistence type="predicted"/>
<evidence type="ECO:0000259" key="2">
    <source>
        <dbReference type="PROSITE" id="PS50943"/>
    </source>
</evidence>
<feature type="domain" description="HTH cro/C1-type" evidence="2">
    <location>
        <begin position="7"/>
        <end position="61"/>
    </location>
</feature>
<dbReference type="CDD" id="cd00093">
    <property type="entry name" value="HTH_XRE"/>
    <property type="match status" value="1"/>
</dbReference>
<dbReference type="SUPFAM" id="SSF47413">
    <property type="entry name" value="lambda repressor-like DNA-binding domains"/>
    <property type="match status" value="1"/>
</dbReference>
<name>A0A286GBY2_9BACT</name>
<keyword evidence="4" id="KW-1185">Reference proteome</keyword>
<accession>A0A286GBY2</accession>
<dbReference type="PANTHER" id="PTHR46558:SF11">
    <property type="entry name" value="HTH-TYPE TRANSCRIPTIONAL REGULATOR XRE"/>
    <property type="match status" value="1"/>
</dbReference>
<dbReference type="OrthoDB" id="959032at2"/>
<dbReference type="InterPro" id="IPR001387">
    <property type="entry name" value="Cro/C1-type_HTH"/>
</dbReference>
<dbReference type="Proteomes" id="UP000219452">
    <property type="component" value="Unassembled WGS sequence"/>
</dbReference>